<dbReference type="Proteomes" id="UP000286063">
    <property type="component" value="Unassembled WGS sequence"/>
</dbReference>
<reference evidence="1 2" key="1">
    <citation type="submission" date="2018-08" db="EMBL/GenBank/DDBJ databases">
        <title>A genome reference for cultivated species of the human gut microbiota.</title>
        <authorList>
            <person name="Zou Y."/>
            <person name="Xue W."/>
            <person name="Luo G."/>
        </authorList>
    </citation>
    <scope>NUCLEOTIDE SEQUENCE [LARGE SCALE GENOMIC DNA]</scope>
    <source>
        <strain evidence="1 2">OF02-7</strain>
    </source>
</reference>
<dbReference type="OrthoDB" id="9790710at2"/>
<sequence length="437" mass="51117">MEQLAPKVLIFGHSFNNYNGIGITLTSLFSLWPPDKIAIVAPMAPIPFLMQNQLCNRYFDTLENKEYVINKNCHVENKDVLSPTSSYEDNRSWARKKVSYFLHKKIGIDDLIDRNPVSRELIDFVNDFNPDIIYTCLGSYGAIRYVKKVCVQTGNRFPLAIHIMDDWPNTLFNGRYFSWMWKKKYHRSFMGIVKKSILRLSICEGMSKEYAFRYNQIFFPFHNPVNVDLWDKVPNKRFQSDSAIKKIVFFGKINEDTQDALLDMCDVVTKLNRRGMLVQFDIYSPNYSKDMSSLFGGFLSCKIFPSIPHEKVKDHIKDYDVVYFPLCFSDRTRYYARLSMSTKTSEYMVSKVPILLYCPEELELYKYASNEGWACCVTHRNEDILLQSLVNLFVDSNLRNGLTKKAYQLAISRHNLINVSEDFKIKFIDAIRKYDAR</sequence>
<proteinExistence type="predicted"/>
<dbReference type="EMBL" id="QSCR01000041">
    <property type="protein sequence ID" value="RGY12691.1"/>
    <property type="molecule type" value="Genomic_DNA"/>
</dbReference>
<protein>
    <recommendedName>
        <fullName evidence="3">Glycosyltransferase subfamily 4-like N-terminal domain-containing protein</fullName>
    </recommendedName>
</protein>
<evidence type="ECO:0000313" key="1">
    <source>
        <dbReference type="EMBL" id="RGY12691.1"/>
    </source>
</evidence>
<comment type="caution">
    <text evidence="1">The sequence shown here is derived from an EMBL/GenBank/DDBJ whole genome shotgun (WGS) entry which is preliminary data.</text>
</comment>
<accession>A0A413IIQ5</accession>
<evidence type="ECO:0008006" key="3">
    <source>
        <dbReference type="Google" id="ProtNLM"/>
    </source>
</evidence>
<name>A0A413IIQ5_9BACT</name>
<dbReference type="SUPFAM" id="SSF53756">
    <property type="entry name" value="UDP-Glycosyltransferase/glycogen phosphorylase"/>
    <property type="match status" value="1"/>
</dbReference>
<dbReference type="RefSeq" id="WP_117775586.1">
    <property type="nucleotide sequence ID" value="NZ_JAXFLQ010000037.1"/>
</dbReference>
<dbReference type="AlphaFoldDB" id="A0A413IIQ5"/>
<evidence type="ECO:0000313" key="2">
    <source>
        <dbReference type="Proteomes" id="UP000286063"/>
    </source>
</evidence>
<gene>
    <name evidence="1" type="ORF">DXA50_17350</name>
</gene>
<organism evidence="1 2">
    <name type="scientific">Butyricimonas virosa</name>
    <dbReference type="NCBI Taxonomy" id="544645"/>
    <lineage>
        <taxon>Bacteria</taxon>
        <taxon>Pseudomonadati</taxon>
        <taxon>Bacteroidota</taxon>
        <taxon>Bacteroidia</taxon>
        <taxon>Bacteroidales</taxon>
        <taxon>Odoribacteraceae</taxon>
        <taxon>Butyricimonas</taxon>
    </lineage>
</organism>
<dbReference type="Gene3D" id="3.40.50.2000">
    <property type="entry name" value="Glycogen Phosphorylase B"/>
    <property type="match status" value="1"/>
</dbReference>